<dbReference type="InterPro" id="IPR024961">
    <property type="entry name" value="T2SS_GspC_N"/>
</dbReference>
<gene>
    <name evidence="11" type="ORF">FAZ21_09590</name>
</gene>
<dbReference type="OrthoDB" id="9131868at2"/>
<feature type="domain" description="Type II secretion system protein GspC N-terminal" evidence="9">
    <location>
        <begin position="32"/>
        <end position="151"/>
    </location>
</feature>
<keyword evidence="5" id="KW-0812">Transmembrane</keyword>
<dbReference type="Pfam" id="PF13180">
    <property type="entry name" value="PDZ_2"/>
    <property type="match status" value="1"/>
</dbReference>
<dbReference type="Gene3D" id="2.30.30.830">
    <property type="match status" value="1"/>
</dbReference>
<keyword evidence="12" id="KW-1185">Reference proteome</keyword>
<evidence type="ECO:0000256" key="4">
    <source>
        <dbReference type="ARBA" id="ARBA00022519"/>
    </source>
</evidence>
<evidence type="ECO:0000256" key="1">
    <source>
        <dbReference type="ARBA" id="ARBA00004533"/>
    </source>
</evidence>
<reference evidence="11 12" key="1">
    <citation type="submission" date="2019-04" db="EMBL/GenBank/DDBJ databases">
        <title>Chitiniphilus eburnea sp. nov., a novel chitinolytic bacterium isolated from aquaculture sludge.</title>
        <authorList>
            <person name="Sheng M."/>
        </authorList>
    </citation>
    <scope>NUCLEOTIDE SEQUENCE [LARGE SCALE GENOMIC DNA]</scope>
    <source>
        <strain evidence="11 12">HX-2-15</strain>
    </source>
</reference>
<protein>
    <submittedName>
        <fullName evidence="11">Uncharacterized protein</fullName>
    </submittedName>
</protein>
<sequence length="284" mass="29972">MPLLPTAPPQVRIQKLPRIPSARAARWVEIALVAALAWVGAGLLWRIAAPPSPDLRLTQPPAPPAQQAFAWVNAPNWFGNAATSATASTLSVKLLAVIAGGEGFSAAIFTGFGTGALAAKPGDTLQEGVKLLAVERDRARIDNHGRIEEIPLEGVDKAMPGIGAPQPPDVVAVAPRAADGPAQQMKVTRGVMAEAMQNMNIADWSKGLANAPDGGIYISNARQQPFAEVLQLQDGDVLKRANGRPLGDTADMSLVYSQFSQTSQVTLEVMRNGGLVVLQYQIQP</sequence>
<dbReference type="GO" id="GO:0015031">
    <property type="term" value="P:protein transport"/>
    <property type="evidence" value="ECO:0007669"/>
    <property type="project" value="UniProtKB-KW"/>
</dbReference>
<evidence type="ECO:0000259" key="9">
    <source>
        <dbReference type="Pfam" id="PF11356"/>
    </source>
</evidence>
<comment type="caution">
    <text evidence="11">The sequence shown here is derived from an EMBL/GenBank/DDBJ whole genome shotgun (WGS) entry which is preliminary data.</text>
</comment>
<accession>A0A4U0Q1I6</accession>
<keyword evidence="6" id="KW-0653">Protein transport</keyword>
<dbReference type="EMBL" id="SUMF01000008">
    <property type="protein sequence ID" value="TJZ73862.1"/>
    <property type="molecule type" value="Genomic_DNA"/>
</dbReference>
<name>A0A4U0Q1I6_9NEIS</name>
<evidence type="ECO:0000256" key="7">
    <source>
        <dbReference type="ARBA" id="ARBA00022989"/>
    </source>
</evidence>
<proteinExistence type="predicted"/>
<evidence type="ECO:0000259" key="10">
    <source>
        <dbReference type="Pfam" id="PF13180"/>
    </source>
</evidence>
<keyword evidence="2" id="KW-0813">Transport</keyword>
<dbReference type="AlphaFoldDB" id="A0A4U0Q1I6"/>
<keyword evidence="8" id="KW-0472">Membrane</keyword>
<comment type="subcellular location">
    <subcellularLocation>
        <location evidence="1">Cell inner membrane</location>
    </subcellularLocation>
</comment>
<evidence type="ECO:0000313" key="12">
    <source>
        <dbReference type="Proteomes" id="UP000310016"/>
    </source>
</evidence>
<evidence type="ECO:0000256" key="6">
    <source>
        <dbReference type="ARBA" id="ARBA00022927"/>
    </source>
</evidence>
<dbReference type="Gene3D" id="2.30.42.10">
    <property type="match status" value="1"/>
</dbReference>
<dbReference type="Pfam" id="PF11356">
    <property type="entry name" value="T2SSC"/>
    <property type="match status" value="1"/>
</dbReference>
<evidence type="ECO:0000313" key="11">
    <source>
        <dbReference type="EMBL" id="TJZ73862.1"/>
    </source>
</evidence>
<keyword evidence="3" id="KW-1003">Cell membrane</keyword>
<dbReference type="SUPFAM" id="SSF50156">
    <property type="entry name" value="PDZ domain-like"/>
    <property type="match status" value="1"/>
</dbReference>
<dbReference type="InterPro" id="IPR001478">
    <property type="entry name" value="PDZ"/>
</dbReference>
<feature type="domain" description="PDZ" evidence="10">
    <location>
        <begin position="214"/>
        <end position="274"/>
    </location>
</feature>
<dbReference type="Proteomes" id="UP000310016">
    <property type="component" value="Unassembled WGS sequence"/>
</dbReference>
<keyword evidence="7" id="KW-1133">Transmembrane helix</keyword>
<evidence type="ECO:0000256" key="5">
    <source>
        <dbReference type="ARBA" id="ARBA00022692"/>
    </source>
</evidence>
<organism evidence="11 12">
    <name type="scientific">Chitiniphilus eburneus</name>
    <dbReference type="NCBI Taxonomy" id="2571148"/>
    <lineage>
        <taxon>Bacteria</taxon>
        <taxon>Pseudomonadati</taxon>
        <taxon>Pseudomonadota</taxon>
        <taxon>Betaproteobacteria</taxon>
        <taxon>Neisseriales</taxon>
        <taxon>Chitinibacteraceae</taxon>
        <taxon>Chitiniphilus</taxon>
    </lineage>
</organism>
<evidence type="ECO:0000256" key="2">
    <source>
        <dbReference type="ARBA" id="ARBA00022448"/>
    </source>
</evidence>
<dbReference type="InterPro" id="IPR036034">
    <property type="entry name" value="PDZ_sf"/>
</dbReference>
<keyword evidence="4" id="KW-0997">Cell inner membrane</keyword>
<evidence type="ECO:0000256" key="8">
    <source>
        <dbReference type="ARBA" id="ARBA00023136"/>
    </source>
</evidence>
<dbReference type="GO" id="GO:0005886">
    <property type="term" value="C:plasma membrane"/>
    <property type="evidence" value="ECO:0007669"/>
    <property type="project" value="UniProtKB-SubCell"/>
</dbReference>
<evidence type="ECO:0000256" key="3">
    <source>
        <dbReference type="ARBA" id="ARBA00022475"/>
    </source>
</evidence>